<evidence type="ECO:0000259" key="1">
    <source>
        <dbReference type="Pfam" id="PF12146"/>
    </source>
</evidence>
<dbReference type="PANTHER" id="PTHR43265">
    <property type="entry name" value="ESTERASE ESTD"/>
    <property type="match status" value="1"/>
</dbReference>
<dbReference type="RefSeq" id="WP_167928477.1">
    <property type="nucleotide sequence ID" value="NZ_JAATVY010000032.1"/>
</dbReference>
<evidence type="ECO:0000313" key="2">
    <source>
        <dbReference type="EMBL" id="NJC73574.1"/>
    </source>
</evidence>
<keyword evidence="2" id="KW-0378">Hydrolase</keyword>
<dbReference type="InterPro" id="IPR022742">
    <property type="entry name" value="Hydrolase_4"/>
</dbReference>
<proteinExistence type="predicted"/>
<dbReference type="InterPro" id="IPR053145">
    <property type="entry name" value="AB_hydrolase_Est10"/>
</dbReference>
<dbReference type="Proteomes" id="UP000722989">
    <property type="component" value="Unassembled WGS sequence"/>
</dbReference>
<reference evidence="2 3" key="1">
    <citation type="submission" date="2020-03" db="EMBL/GenBank/DDBJ databases">
        <title>WGS of the type strain of Planosporangium spp.</title>
        <authorList>
            <person name="Thawai C."/>
        </authorList>
    </citation>
    <scope>NUCLEOTIDE SEQUENCE [LARGE SCALE GENOMIC DNA]</scope>
    <source>
        <strain evidence="2 3">TBRC 5610</strain>
    </source>
</reference>
<gene>
    <name evidence="2" type="ORF">HC031_28175</name>
</gene>
<feature type="domain" description="Serine aminopeptidase S33" evidence="1">
    <location>
        <begin position="58"/>
        <end position="276"/>
    </location>
</feature>
<accession>A0ABX0Y586</accession>
<dbReference type="Gene3D" id="3.40.50.1820">
    <property type="entry name" value="alpha/beta hydrolase"/>
    <property type="match status" value="1"/>
</dbReference>
<keyword evidence="3" id="KW-1185">Reference proteome</keyword>
<dbReference type="SUPFAM" id="SSF53474">
    <property type="entry name" value="alpha/beta-Hydrolases"/>
    <property type="match status" value="1"/>
</dbReference>
<dbReference type="InterPro" id="IPR029058">
    <property type="entry name" value="AB_hydrolase_fold"/>
</dbReference>
<organism evidence="2 3">
    <name type="scientific">Planosporangium thailandense</name>
    <dbReference type="NCBI Taxonomy" id="765197"/>
    <lineage>
        <taxon>Bacteria</taxon>
        <taxon>Bacillati</taxon>
        <taxon>Actinomycetota</taxon>
        <taxon>Actinomycetes</taxon>
        <taxon>Micromonosporales</taxon>
        <taxon>Micromonosporaceae</taxon>
        <taxon>Planosporangium</taxon>
    </lineage>
</organism>
<dbReference type="PANTHER" id="PTHR43265:SF1">
    <property type="entry name" value="ESTERASE ESTD"/>
    <property type="match status" value="1"/>
</dbReference>
<evidence type="ECO:0000313" key="3">
    <source>
        <dbReference type="Proteomes" id="UP000722989"/>
    </source>
</evidence>
<dbReference type="GO" id="GO:0016787">
    <property type="term" value="F:hydrolase activity"/>
    <property type="evidence" value="ECO:0007669"/>
    <property type="project" value="UniProtKB-KW"/>
</dbReference>
<name>A0ABX0Y586_9ACTN</name>
<dbReference type="Pfam" id="PF12146">
    <property type="entry name" value="Hydrolase_4"/>
    <property type="match status" value="1"/>
</dbReference>
<sequence>MPESGTTDLDVRFTSGVETLAGSLRLPAGSGPFPAVLLITGSGPLDRNADHRRLPIGVSRQLADAFAARGVASLRYDKRGVGESTGTFLAAGLTDNIADARAALAALAGRPEIDPDRLFVIGHSEGAVIATALAAREDARIAGVVLLAGPARTGAENLRWQAAAIVPSLPAPVRALLRLMRTDLVAKATKSHERLRRTTTDVVRIQGRKLNAKWFREYLDYDPAADLARLRVPVCAVTGDKDIQVPPDDLERIAALVPVPVETHRLPGVTHLLRREDGPATLRTYKKQVRRPVEPELVRIVTDWVARRAAEVAGPVTP</sequence>
<dbReference type="EMBL" id="JAATVY010000032">
    <property type="protein sequence ID" value="NJC73574.1"/>
    <property type="molecule type" value="Genomic_DNA"/>
</dbReference>
<protein>
    <submittedName>
        <fullName evidence="2">Alpha/beta hydrolase</fullName>
    </submittedName>
</protein>
<comment type="caution">
    <text evidence="2">The sequence shown here is derived from an EMBL/GenBank/DDBJ whole genome shotgun (WGS) entry which is preliminary data.</text>
</comment>